<evidence type="ECO:0000313" key="1">
    <source>
        <dbReference type="EMBL" id="ASQ40099.1"/>
    </source>
</evidence>
<accession>A0A3G1IVY6</accession>
<sequence>MFGVYICLSKSLDTKIKLIILICLDTLPSNFKFFER</sequence>
<geneLocation type="plastid" evidence="1"/>
<protein>
    <submittedName>
        <fullName evidence="1">Uncharacterized protein</fullName>
    </submittedName>
</protein>
<dbReference type="AlphaFoldDB" id="A0A3G1IVY6"/>
<dbReference type="EMBL" id="MF167425">
    <property type="protein sequence ID" value="ASQ40099.1"/>
    <property type="molecule type" value="Genomic_DNA"/>
</dbReference>
<dbReference type="GeneID" id="38575463"/>
<keyword evidence="1" id="KW-0934">Plastid</keyword>
<proteinExistence type="predicted"/>
<name>A0A3G1IVY6_9EUKA</name>
<reference evidence="1" key="1">
    <citation type="submission" date="2017-05" db="EMBL/GenBank/DDBJ databases">
        <title>Plastid comparative genomics reveals ancient divergence between Glaucophyte genera.</title>
        <authorList>
            <person name="Figueroa-Martinez F.J."/>
            <person name="Jackson C."/>
            <person name="Reyes-Prieto A."/>
        </authorList>
    </citation>
    <scope>NUCLEOTIDE SEQUENCE</scope>
    <source>
        <strain evidence="1">SAG 229-2</strain>
    </source>
</reference>
<gene>
    <name evidence="1" type="primary">orf352</name>
</gene>
<dbReference type="RefSeq" id="YP_009546038.1">
    <property type="nucleotide sequence ID" value="NC_040152.1"/>
</dbReference>
<organism evidence="1">
    <name type="scientific">Glaucocystis incrassata</name>
    <dbReference type="NCBI Taxonomy" id="1789788"/>
    <lineage>
        <taxon>Eukaryota</taxon>
        <taxon>Glaucocystophyceae</taxon>
        <taxon>Glaucocystales</taxon>
        <taxon>Glaucocystaceae</taxon>
        <taxon>Glaucocystis</taxon>
    </lineage>
</organism>